<evidence type="ECO:0000256" key="6">
    <source>
        <dbReference type="ARBA" id="ARBA00023146"/>
    </source>
</evidence>
<evidence type="ECO:0000256" key="7">
    <source>
        <dbReference type="ARBA" id="ARBA00049929"/>
    </source>
</evidence>
<dbReference type="Gene3D" id="3.40.50.620">
    <property type="entry name" value="HUPs"/>
    <property type="match status" value="1"/>
</dbReference>
<evidence type="ECO:0000256" key="3">
    <source>
        <dbReference type="ARBA" id="ARBA00022741"/>
    </source>
</evidence>
<comment type="caution">
    <text evidence="10">The sequence shown here is derived from an EMBL/GenBank/DDBJ whole genome shotgun (WGS) entry which is preliminary data.</text>
</comment>
<dbReference type="SUPFAM" id="SSF52374">
    <property type="entry name" value="Nucleotidylyl transferase"/>
    <property type="match status" value="1"/>
</dbReference>
<comment type="function">
    <text evidence="8">Catalyzes the attachment of tryptophan to tRNA(Trp).</text>
</comment>
<dbReference type="InterPro" id="IPR002305">
    <property type="entry name" value="aa-tRNA-synth_Ic"/>
</dbReference>
<keyword evidence="6 8" id="KW-0030">Aminoacyl-tRNA synthetase</keyword>
<dbReference type="PRINTS" id="PR01039">
    <property type="entry name" value="TRNASYNTHTRP"/>
</dbReference>
<dbReference type="PANTHER" id="PTHR43766:SF1">
    <property type="entry name" value="TRYPTOPHAN--TRNA LIGASE, MITOCHONDRIAL"/>
    <property type="match status" value="1"/>
</dbReference>
<dbReference type="InterPro" id="IPR014729">
    <property type="entry name" value="Rossmann-like_a/b/a_fold"/>
</dbReference>
<feature type="short sequence motif" description="'HIGH' region" evidence="8">
    <location>
        <begin position="16"/>
        <end position="24"/>
    </location>
</feature>
<evidence type="ECO:0000256" key="4">
    <source>
        <dbReference type="ARBA" id="ARBA00022840"/>
    </source>
</evidence>
<dbReference type="Pfam" id="PF00579">
    <property type="entry name" value="tRNA-synt_1b"/>
    <property type="match status" value="1"/>
</dbReference>
<dbReference type="RefSeq" id="WP_084232737.1">
    <property type="nucleotide sequence ID" value="NZ_FWXE01000012.1"/>
</dbReference>
<keyword evidence="3 8" id="KW-0547">Nucleotide-binding</keyword>
<organism evidence="10 11">
    <name type="scientific">Mycoplasmopsis agassizii</name>
    <dbReference type="NCBI Taxonomy" id="33922"/>
    <lineage>
        <taxon>Bacteria</taxon>
        <taxon>Bacillati</taxon>
        <taxon>Mycoplasmatota</taxon>
        <taxon>Mycoplasmoidales</taxon>
        <taxon>Metamycoplasmataceae</taxon>
        <taxon>Mycoplasmopsis</taxon>
    </lineage>
</organism>
<comment type="similarity">
    <text evidence="1 8 9">Belongs to the class-I aminoacyl-tRNA synthetase family.</text>
</comment>
<feature type="binding site" evidence="8">
    <location>
        <begin position="204"/>
        <end position="208"/>
    </location>
    <ligand>
        <name>ATP</name>
        <dbReference type="ChEBI" id="CHEBI:30616"/>
    </ligand>
</feature>
<dbReference type="HAMAP" id="MF_00140_B">
    <property type="entry name" value="Trp_tRNA_synth_B"/>
    <property type="match status" value="1"/>
</dbReference>
<sequence length="336" mass="37910">MNDAIKKKIAVSGITATGNLTLGNYIGAIKNFLNYQDNSKMYIFVADLHALTGEVNPEELRNNIRNITALYLACGLDPEKVVIFKQSDVSEHALMQWLLLNQTTIGELSRMTQFKDKSQGVKIANGTSSIPTGLLIYPVLMAGDILLYNPDFVPVGIDQKQHLELTQNLAKKVNNKYKTKFTIPEISLVKEGQKIMSLLSPDKKMSKSSLNKKETIFLLDKPEEARKKILSALTDSENKIYFSKDKPGVSNLLTINAVLSDRTIEELEKHFENKNYKNLKDETAEIVVNFLKTIQTKYHESLKDVDHILEDGAKQAKERASFYLNQLMIKIGLKDK</sequence>
<evidence type="ECO:0000256" key="1">
    <source>
        <dbReference type="ARBA" id="ARBA00005594"/>
    </source>
</evidence>
<dbReference type="EC" id="6.1.1.2" evidence="8"/>
<evidence type="ECO:0000256" key="5">
    <source>
        <dbReference type="ARBA" id="ARBA00022917"/>
    </source>
</evidence>
<dbReference type="Proteomes" id="UP000217033">
    <property type="component" value="Unassembled WGS sequence"/>
</dbReference>
<proteinExistence type="inferred from homology"/>
<evidence type="ECO:0000256" key="8">
    <source>
        <dbReference type="HAMAP-Rule" id="MF_00140"/>
    </source>
</evidence>
<feature type="short sequence motif" description="'KMSKS' region" evidence="8">
    <location>
        <begin position="204"/>
        <end position="208"/>
    </location>
</feature>
<gene>
    <name evidence="8 10" type="primary">trpS</name>
    <name evidence="10" type="ORF">CJF60_03675</name>
</gene>
<keyword evidence="4 8" id="KW-0067">ATP-binding</keyword>
<dbReference type="InterPro" id="IPR024109">
    <property type="entry name" value="Trp-tRNA-ligase_bac-type"/>
</dbReference>
<dbReference type="Gene3D" id="1.10.240.10">
    <property type="entry name" value="Tyrosyl-Transfer RNA Synthetase"/>
    <property type="match status" value="1"/>
</dbReference>
<dbReference type="InterPro" id="IPR002306">
    <property type="entry name" value="Trp-tRNA-ligase"/>
</dbReference>
<keyword evidence="11" id="KW-1185">Reference proteome</keyword>
<keyword evidence="2 8" id="KW-0436">Ligase</keyword>
<dbReference type="InterPro" id="IPR050203">
    <property type="entry name" value="Trp-tRNA_synthetase"/>
</dbReference>
<accession>A0ABX4H4J6</accession>
<feature type="binding site" evidence="8">
    <location>
        <position position="144"/>
    </location>
    <ligand>
        <name>L-tryptophan</name>
        <dbReference type="ChEBI" id="CHEBI:57912"/>
    </ligand>
</feature>
<evidence type="ECO:0000313" key="10">
    <source>
        <dbReference type="EMBL" id="PAF54809.1"/>
    </source>
</evidence>
<feature type="binding site" evidence="8">
    <location>
        <position position="195"/>
    </location>
    <ligand>
        <name>ATP</name>
        <dbReference type="ChEBI" id="CHEBI:30616"/>
    </ligand>
</feature>
<feature type="binding site" evidence="8">
    <location>
        <begin position="15"/>
        <end position="17"/>
    </location>
    <ligand>
        <name>ATP</name>
        <dbReference type="ChEBI" id="CHEBI:30616"/>
    </ligand>
</feature>
<feature type="binding site" evidence="8">
    <location>
        <begin position="23"/>
        <end position="24"/>
    </location>
    <ligand>
        <name>ATP</name>
        <dbReference type="ChEBI" id="CHEBI:30616"/>
    </ligand>
</feature>
<evidence type="ECO:0000256" key="2">
    <source>
        <dbReference type="ARBA" id="ARBA00022598"/>
    </source>
</evidence>
<reference evidence="10" key="1">
    <citation type="submission" date="2017-08" db="EMBL/GenBank/DDBJ databases">
        <authorList>
            <person name="Alvarez-Ponce D."/>
            <person name="Weitzman C.L."/>
            <person name="Tillett R.L."/>
            <person name="Sandmeier F.C."/>
            <person name="Tracy C.R."/>
        </authorList>
    </citation>
    <scope>NUCLEOTIDE SEQUENCE [LARGE SCALE GENOMIC DNA]</scope>
    <source>
        <strain evidence="10">PS6</strain>
    </source>
</reference>
<dbReference type="NCBIfam" id="TIGR00233">
    <property type="entry name" value="trpS"/>
    <property type="match status" value="1"/>
</dbReference>
<dbReference type="EMBL" id="NQMN01000002">
    <property type="protein sequence ID" value="PAF54809.1"/>
    <property type="molecule type" value="Genomic_DNA"/>
</dbReference>
<comment type="subunit">
    <text evidence="8">Homodimer.</text>
</comment>
<keyword evidence="5 8" id="KW-0648">Protein biosynthesis</keyword>
<dbReference type="GO" id="GO:0016874">
    <property type="term" value="F:ligase activity"/>
    <property type="evidence" value="ECO:0007669"/>
    <property type="project" value="UniProtKB-KW"/>
</dbReference>
<feature type="binding site" evidence="8">
    <location>
        <begin position="156"/>
        <end position="158"/>
    </location>
    <ligand>
        <name>ATP</name>
        <dbReference type="ChEBI" id="CHEBI:30616"/>
    </ligand>
</feature>
<evidence type="ECO:0000256" key="9">
    <source>
        <dbReference type="RuleBase" id="RU363036"/>
    </source>
</evidence>
<comment type="subcellular location">
    <subcellularLocation>
        <location evidence="8">Cytoplasm</location>
    </subcellularLocation>
</comment>
<keyword evidence="8" id="KW-0963">Cytoplasm</keyword>
<protein>
    <recommendedName>
        <fullName evidence="8">Tryptophan--tRNA ligase</fullName>
        <ecNumber evidence="8">6.1.1.2</ecNumber>
    </recommendedName>
    <alternativeName>
        <fullName evidence="8">Tryptophanyl-tRNA synthetase</fullName>
        <shortName evidence="8">TrpRS</shortName>
    </alternativeName>
</protein>
<name>A0ABX4H4J6_9BACT</name>
<dbReference type="CDD" id="cd00806">
    <property type="entry name" value="TrpRS_core"/>
    <property type="match status" value="1"/>
</dbReference>
<dbReference type="PANTHER" id="PTHR43766">
    <property type="entry name" value="TRYPTOPHAN--TRNA LIGASE, MITOCHONDRIAL"/>
    <property type="match status" value="1"/>
</dbReference>
<comment type="catalytic activity">
    <reaction evidence="7 8">
        <text>tRNA(Trp) + L-tryptophan + ATP = L-tryptophyl-tRNA(Trp) + AMP + diphosphate + H(+)</text>
        <dbReference type="Rhea" id="RHEA:24080"/>
        <dbReference type="Rhea" id="RHEA-COMP:9671"/>
        <dbReference type="Rhea" id="RHEA-COMP:9705"/>
        <dbReference type="ChEBI" id="CHEBI:15378"/>
        <dbReference type="ChEBI" id="CHEBI:30616"/>
        <dbReference type="ChEBI" id="CHEBI:33019"/>
        <dbReference type="ChEBI" id="CHEBI:57912"/>
        <dbReference type="ChEBI" id="CHEBI:78442"/>
        <dbReference type="ChEBI" id="CHEBI:78535"/>
        <dbReference type="ChEBI" id="CHEBI:456215"/>
        <dbReference type="EC" id="6.1.1.2"/>
    </reaction>
</comment>
<evidence type="ECO:0000313" key="11">
    <source>
        <dbReference type="Proteomes" id="UP000217033"/>
    </source>
</evidence>